<comment type="caution">
    <text evidence="3">The sequence shown here is derived from an EMBL/GenBank/DDBJ whole genome shotgun (WGS) entry which is preliminary data.</text>
</comment>
<accession>A0A8J5MS13</accession>
<dbReference type="AlphaFoldDB" id="A0A8J5MS13"/>
<name>A0A8J5MS13_HOMAM</name>
<feature type="region of interest" description="Disordered" evidence="1">
    <location>
        <begin position="257"/>
        <end position="278"/>
    </location>
</feature>
<feature type="compositionally biased region" description="Low complexity" evidence="1">
    <location>
        <begin position="257"/>
        <end position="267"/>
    </location>
</feature>
<gene>
    <name evidence="3" type="primary">Polr2a-L21</name>
    <name evidence="3" type="ORF">Hamer_G013980</name>
</gene>
<protein>
    <submittedName>
        <fullName evidence="3">DNA-directed RNA polymerase II subunit RPB1-like 21</fullName>
    </submittedName>
</protein>
<evidence type="ECO:0000256" key="2">
    <source>
        <dbReference type="SAM" id="SignalP"/>
    </source>
</evidence>
<dbReference type="EMBL" id="JAHLQT010029499">
    <property type="protein sequence ID" value="KAG7161347.1"/>
    <property type="molecule type" value="Genomic_DNA"/>
</dbReference>
<reference evidence="3" key="1">
    <citation type="journal article" date="2021" name="Sci. Adv.">
        <title>The American lobster genome reveals insights on longevity, neural, and immune adaptations.</title>
        <authorList>
            <person name="Polinski J.M."/>
            <person name="Zimin A.V."/>
            <person name="Clark K.F."/>
            <person name="Kohn A.B."/>
            <person name="Sadowski N."/>
            <person name="Timp W."/>
            <person name="Ptitsyn A."/>
            <person name="Khanna P."/>
            <person name="Romanova D.Y."/>
            <person name="Williams P."/>
            <person name="Greenwood S.J."/>
            <person name="Moroz L.L."/>
            <person name="Walt D.R."/>
            <person name="Bodnar A.G."/>
        </authorList>
    </citation>
    <scope>NUCLEOTIDE SEQUENCE</scope>
    <source>
        <strain evidence="3">GMGI-L3</strain>
    </source>
</reference>
<sequence length="500" mass="54084">MWKMWVVVVTVVMAVVTAEKLGDIEVITRGELGQEQFLPPGRTRLSTLVPVGLNPPNQVQNNPPPLSYLPPVQTPLPIEPTAAQQEVVAPDGLYQVPQNAPSVVQQPTGLFFPPDTHETINSGTAHQPAGAGVSVGLGGGTDDVGNYGEPYIGPPLVEDYDEDTSDGFLTGLQDSKFTILGGVLGAKAAVAQGFKDAQTTFVAISLLLRSFLLFLRLLPSPLSIHLLQFPRHSSPPSAGLTDAIASKSAAFSSLKSKSTSSEGSYTDSSEEDYQGVGVGGGPIPGVSGGVYPVSTPSPVTPYPIYPPYPQPVYPQPVYPQSIFPMPIYPLRPMYRPKLNLFTGIKAKVEGFKSKVGGIVGAKKEVLAGALAKVGAVKEELKDKISSVFRKGPITYQTYPTYPTYPHTHPTYPQTHPTYPQTHPTYPQTDQTYSQTHPTYPQTHPTYSQTHPISYGSGKTQLDAKKQHIFEAIAGAFAKLKTPFHTLHPVYPQRYYGRRPW</sequence>
<dbReference type="Proteomes" id="UP000747542">
    <property type="component" value="Unassembled WGS sequence"/>
</dbReference>
<organism evidence="3 4">
    <name type="scientific">Homarus americanus</name>
    <name type="common">American lobster</name>
    <dbReference type="NCBI Taxonomy" id="6706"/>
    <lineage>
        <taxon>Eukaryota</taxon>
        <taxon>Metazoa</taxon>
        <taxon>Ecdysozoa</taxon>
        <taxon>Arthropoda</taxon>
        <taxon>Crustacea</taxon>
        <taxon>Multicrustacea</taxon>
        <taxon>Malacostraca</taxon>
        <taxon>Eumalacostraca</taxon>
        <taxon>Eucarida</taxon>
        <taxon>Decapoda</taxon>
        <taxon>Pleocyemata</taxon>
        <taxon>Astacidea</taxon>
        <taxon>Nephropoidea</taxon>
        <taxon>Nephropidae</taxon>
        <taxon>Homarus</taxon>
    </lineage>
</organism>
<keyword evidence="2" id="KW-0732">Signal</keyword>
<keyword evidence="3" id="KW-0240">DNA-directed RNA polymerase</keyword>
<evidence type="ECO:0000313" key="4">
    <source>
        <dbReference type="Proteomes" id="UP000747542"/>
    </source>
</evidence>
<keyword evidence="4" id="KW-1185">Reference proteome</keyword>
<proteinExistence type="predicted"/>
<dbReference type="GO" id="GO:0000428">
    <property type="term" value="C:DNA-directed RNA polymerase complex"/>
    <property type="evidence" value="ECO:0007669"/>
    <property type="project" value="UniProtKB-KW"/>
</dbReference>
<evidence type="ECO:0000313" key="3">
    <source>
        <dbReference type="EMBL" id="KAG7161347.1"/>
    </source>
</evidence>
<keyword evidence="3" id="KW-0804">Transcription</keyword>
<evidence type="ECO:0000256" key="1">
    <source>
        <dbReference type="SAM" id="MobiDB-lite"/>
    </source>
</evidence>
<feature type="signal peptide" evidence="2">
    <location>
        <begin position="1"/>
        <end position="18"/>
    </location>
</feature>
<feature type="chain" id="PRO_5035168611" evidence="2">
    <location>
        <begin position="19"/>
        <end position="500"/>
    </location>
</feature>